<proteinExistence type="predicted"/>
<dbReference type="SUPFAM" id="SSF55781">
    <property type="entry name" value="GAF domain-like"/>
    <property type="match status" value="1"/>
</dbReference>
<dbReference type="Gene3D" id="3.30.450.40">
    <property type="match status" value="1"/>
</dbReference>
<dbReference type="AlphaFoldDB" id="A0A845QK60"/>
<dbReference type="InterPro" id="IPR016032">
    <property type="entry name" value="Sig_transdc_resp-reg_C-effctor"/>
</dbReference>
<dbReference type="Gene3D" id="1.10.10.10">
    <property type="entry name" value="Winged helix-like DNA-binding domain superfamily/Winged helix DNA-binding domain"/>
    <property type="match status" value="1"/>
</dbReference>
<keyword evidence="3" id="KW-0804">Transcription</keyword>
<evidence type="ECO:0000256" key="1">
    <source>
        <dbReference type="ARBA" id="ARBA00023015"/>
    </source>
</evidence>
<dbReference type="InterPro" id="IPR000792">
    <property type="entry name" value="Tscrpt_reg_LuxR_C"/>
</dbReference>
<accession>A0A845QK60</accession>
<dbReference type="PANTHER" id="PTHR44688:SF16">
    <property type="entry name" value="DNA-BINDING TRANSCRIPTIONAL ACTIVATOR DEVR_DOSR"/>
    <property type="match status" value="1"/>
</dbReference>
<organism evidence="5 6">
    <name type="scientific">Anaerotruncus colihominis</name>
    <dbReference type="NCBI Taxonomy" id="169435"/>
    <lineage>
        <taxon>Bacteria</taxon>
        <taxon>Bacillati</taxon>
        <taxon>Bacillota</taxon>
        <taxon>Clostridia</taxon>
        <taxon>Eubacteriales</taxon>
        <taxon>Oscillospiraceae</taxon>
        <taxon>Anaerotruncus</taxon>
    </lineage>
</organism>
<feature type="domain" description="HTH luxR-type" evidence="4">
    <location>
        <begin position="207"/>
        <end position="272"/>
    </location>
</feature>
<name>A0A845QK60_9FIRM</name>
<evidence type="ECO:0000313" key="6">
    <source>
        <dbReference type="Proteomes" id="UP000446866"/>
    </source>
</evidence>
<dbReference type="PRINTS" id="PR00038">
    <property type="entry name" value="HTHLUXR"/>
</dbReference>
<keyword evidence="1" id="KW-0805">Transcription regulation</keyword>
<dbReference type="Proteomes" id="UP000446866">
    <property type="component" value="Unassembled WGS sequence"/>
</dbReference>
<dbReference type="PROSITE" id="PS00622">
    <property type="entry name" value="HTH_LUXR_1"/>
    <property type="match status" value="1"/>
</dbReference>
<dbReference type="GO" id="GO:0006355">
    <property type="term" value="P:regulation of DNA-templated transcription"/>
    <property type="evidence" value="ECO:0007669"/>
    <property type="project" value="InterPro"/>
</dbReference>
<dbReference type="InterPro" id="IPR036388">
    <property type="entry name" value="WH-like_DNA-bd_sf"/>
</dbReference>
<dbReference type="Pfam" id="PF00196">
    <property type="entry name" value="GerE"/>
    <property type="match status" value="1"/>
</dbReference>
<dbReference type="InterPro" id="IPR029016">
    <property type="entry name" value="GAF-like_dom_sf"/>
</dbReference>
<dbReference type="GO" id="GO:0003677">
    <property type="term" value="F:DNA binding"/>
    <property type="evidence" value="ECO:0007669"/>
    <property type="project" value="UniProtKB-KW"/>
</dbReference>
<dbReference type="EMBL" id="QXWK01000028">
    <property type="protein sequence ID" value="NBH62582.1"/>
    <property type="molecule type" value="Genomic_DNA"/>
</dbReference>
<comment type="caution">
    <text evidence="5">The sequence shown here is derived from an EMBL/GenBank/DDBJ whole genome shotgun (WGS) entry which is preliminary data.</text>
</comment>
<dbReference type="CDD" id="cd06170">
    <property type="entry name" value="LuxR_C_like"/>
    <property type="match status" value="1"/>
</dbReference>
<protein>
    <submittedName>
        <fullName evidence="5">LuxR family transcriptional regulator</fullName>
    </submittedName>
</protein>
<reference evidence="5 6" key="1">
    <citation type="submission" date="2018-08" db="EMBL/GenBank/DDBJ databases">
        <title>Murine metabolic-syndrome-specific gut microbial biobank.</title>
        <authorList>
            <person name="Liu C."/>
        </authorList>
    </citation>
    <scope>NUCLEOTIDE SEQUENCE [LARGE SCALE GENOMIC DNA]</scope>
    <source>
        <strain evidence="5 6">28</strain>
    </source>
</reference>
<sequence length="280" mass="33022">MCFSAKTKLRKTCIQRGGLFMAFLQESEWMFLNEIAYNVSFIYSFDEMRRTALKWLHMLVGFDGGVFALVEEEQIKNSISYGLDEKETEIFEKTAGEGNPLQWLQISGRSAAWVQSELLSDEAMEKSDFYQKFYLPQQFRYAMGMNIVFREEVVGMITFYRKRESGDFTKRELFIMDQLQKHLAYRLYYEAKKGDTRYFFAKGYHERISKEFGLTGRESELLDYAVKGYSNERIADLMHISVNTVKKHLHSLYEKMHVKNRVQLLQSLPLSTDKINFDEL</sequence>
<dbReference type="SUPFAM" id="SSF46894">
    <property type="entry name" value="C-terminal effector domain of the bipartite response regulators"/>
    <property type="match status" value="1"/>
</dbReference>
<keyword evidence="2" id="KW-0238">DNA-binding</keyword>
<evidence type="ECO:0000259" key="4">
    <source>
        <dbReference type="PROSITE" id="PS50043"/>
    </source>
</evidence>
<dbReference type="SMART" id="SM00421">
    <property type="entry name" value="HTH_LUXR"/>
    <property type="match status" value="1"/>
</dbReference>
<evidence type="ECO:0000256" key="2">
    <source>
        <dbReference type="ARBA" id="ARBA00023125"/>
    </source>
</evidence>
<keyword evidence="6" id="KW-1185">Reference proteome</keyword>
<evidence type="ECO:0000256" key="3">
    <source>
        <dbReference type="ARBA" id="ARBA00023163"/>
    </source>
</evidence>
<dbReference type="PROSITE" id="PS50043">
    <property type="entry name" value="HTH_LUXR_2"/>
    <property type="match status" value="1"/>
</dbReference>
<dbReference type="PANTHER" id="PTHR44688">
    <property type="entry name" value="DNA-BINDING TRANSCRIPTIONAL ACTIVATOR DEVR_DOSR"/>
    <property type="match status" value="1"/>
</dbReference>
<gene>
    <name evidence="5" type="ORF">D0435_13075</name>
</gene>
<evidence type="ECO:0000313" key="5">
    <source>
        <dbReference type="EMBL" id="NBH62582.1"/>
    </source>
</evidence>